<dbReference type="PANTHER" id="PTHR12736">
    <property type="entry name" value="LANC-LIKE PROTEIN"/>
    <property type="match status" value="1"/>
</dbReference>
<dbReference type="InterPro" id="IPR012341">
    <property type="entry name" value="6hp_glycosidase-like_sf"/>
</dbReference>
<dbReference type="SMART" id="SM01260">
    <property type="entry name" value="LANC_like"/>
    <property type="match status" value="1"/>
</dbReference>
<dbReference type="PRINTS" id="PR01950">
    <property type="entry name" value="LANCSUPER"/>
</dbReference>
<dbReference type="Pfam" id="PF05147">
    <property type="entry name" value="LANC_like"/>
    <property type="match status" value="1"/>
</dbReference>
<dbReference type="PANTHER" id="PTHR12736:SF7">
    <property type="entry name" value="LANC-LIKE PROTEIN 3"/>
    <property type="match status" value="1"/>
</dbReference>
<feature type="region of interest" description="Disordered" evidence="1">
    <location>
        <begin position="1"/>
        <end position="21"/>
    </location>
</feature>
<sequence length="424" mass="46534">MPTPPQASDLFDPQRHEPLTTTPWSDAAARAAIQRICAAAEDEFDEAQGHWAWHPQDDPPEPGARSFNFYWGASGAVWALRHLSAQGAVAIQRDYTHWIEQYPACMQRESAEEMHGCASYLFGESAPLLLAWQATQRSEYAERLYLVVKSNLHNSPQEPLWGNAGSMLAAIHAAEAMRDEHEAQRWAALLSEATEALLSDMVLDPDTGTWIWHQDLYGRRSRFLGAGHGLAGNAFAALRASRWADAATVATIEQRSLQTLVATALHATLPTPQGAVDLVNWHVLVDPERIAAMLAKGGRPLVQDCHGAPGIICRLAGSPHAPDDMLRAAGELTWHAGPLSKGPSLCHGTAGSAMACLKLWRRWNEPLWLARARQLALHAAEQVEAARARHGQGRHSLWTGDLGVACTLWSCLREVDHFPTLDVF</sequence>
<reference evidence="2 3" key="1">
    <citation type="submission" date="2024-04" db="EMBL/GenBank/DDBJ databases">
        <title>Novel species of the genus Ideonella isolated from streams.</title>
        <authorList>
            <person name="Lu H."/>
        </authorList>
    </citation>
    <scope>NUCLEOTIDE SEQUENCE [LARGE SCALE GENOMIC DNA]</scope>
    <source>
        <strain evidence="2 3">DXS29W</strain>
    </source>
</reference>
<comment type="caution">
    <text evidence="2">The sequence shown here is derived from an EMBL/GenBank/DDBJ whole genome shotgun (WGS) entry which is preliminary data.</text>
</comment>
<dbReference type="InterPro" id="IPR007822">
    <property type="entry name" value="LANC-like"/>
</dbReference>
<gene>
    <name evidence="2" type="ORF">AACH06_16760</name>
</gene>
<name>A0ABU9BUF9_9BURK</name>
<organism evidence="2 3">
    <name type="scientific">Ideonella lacteola</name>
    <dbReference type="NCBI Taxonomy" id="2984193"/>
    <lineage>
        <taxon>Bacteria</taxon>
        <taxon>Pseudomonadati</taxon>
        <taxon>Pseudomonadota</taxon>
        <taxon>Betaproteobacteria</taxon>
        <taxon>Burkholderiales</taxon>
        <taxon>Sphaerotilaceae</taxon>
        <taxon>Ideonella</taxon>
    </lineage>
</organism>
<evidence type="ECO:0000313" key="2">
    <source>
        <dbReference type="EMBL" id="MEK8032477.1"/>
    </source>
</evidence>
<dbReference type="Gene3D" id="1.50.10.10">
    <property type="match status" value="1"/>
</dbReference>
<dbReference type="EMBL" id="JBBUTG010000010">
    <property type="protein sequence ID" value="MEK8032477.1"/>
    <property type="molecule type" value="Genomic_DNA"/>
</dbReference>
<dbReference type="RefSeq" id="WP_341426888.1">
    <property type="nucleotide sequence ID" value="NZ_JBBUTG010000010.1"/>
</dbReference>
<keyword evidence="3" id="KW-1185">Reference proteome</keyword>
<protein>
    <submittedName>
        <fullName evidence="2">LanC-like protein</fullName>
    </submittedName>
</protein>
<evidence type="ECO:0000256" key="1">
    <source>
        <dbReference type="SAM" id="MobiDB-lite"/>
    </source>
</evidence>
<evidence type="ECO:0000313" key="3">
    <source>
        <dbReference type="Proteomes" id="UP001371218"/>
    </source>
</evidence>
<proteinExistence type="predicted"/>
<dbReference type="Proteomes" id="UP001371218">
    <property type="component" value="Unassembled WGS sequence"/>
</dbReference>
<dbReference type="CDD" id="cd04794">
    <property type="entry name" value="euk_LANCL"/>
    <property type="match status" value="1"/>
</dbReference>
<dbReference type="SUPFAM" id="SSF158745">
    <property type="entry name" value="LanC-like"/>
    <property type="match status" value="1"/>
</dbReference>
<accession>A0ABU9BUF9</accession>